<sequence>MFYRKNPLYHDLKQRICFYDNYLEIFSKRGKITHEYTEFRGLLEDRKGLYLILGRNTALAIDKKVCDDELYQFIRSVAVHPFSRLKRF</sequence>
<gene>
    <name evidence="2" type="ORF">HF992_04135</name>
</gene>
<evidence type="ECO:0000259" key="1">
    <source>
        <dbReference type="Pfam" id="PF14317"/>
    </source>
</evidence>
<dbReference type="InterPro" id="IPR025588">
    <property type="entry name" value="YcxB-like_C"/>
</dbReference>
<dbReference type="Pfam" id="PF14317">
    <property type="entry name" value="YcxB"/>
    <property type="match status" value="1"/>
</dbReference>
<dbReference type="EMBL" id="JAAXPR010000005">
    <property type="protein sequence ID" value="NKZ20040.1"/>
    <property type="molecule type" value="Genomic_DNA"/>
</dbReference>
<evidence type="ECO:0000313" key="2">
    <source>
        <dbReference type="EMBL" id="NKZ20040.1"/>
    </source>
</evidence>
<comment type="caution">
    <text evidence="2">The sequence shown here is derived from an EMBL/GenBank/DDBJ whole genome shotgun (WGS) entry which is preliminary data.</text>
</comment>
<dbReference type="Proteomes" id="UP000522720">
    <property type="component" value="Unassembled WGS sequence"/>
</dbReference>
<evidence type="ECO:0000313" key="3">
    <source>
        <dbReference type="Proteomes" id="UP000522720"/>
    </source>
</evidence>
<accession>A0A7X6MX83</accession>
<feature type="domain" description="YcxB-like C-terminal" evidence="1">
    <location>
        <begin position="18"/>
        <end position="76"/>
    </location>
</feature>
<protein>
    <submittedName>
        <fullName evidence="2">YcxB family protein</fullName>
    </submittedName>
</protein>
<dbReference type="AlphaFoldDB" id="A0A7X6MX83"/>
<reference evidence="2 3" key="1">
    <citation type="submission" date="2020-04" db="EMBL/GenBank/DDBJ databases">
        <title>MicrobeNet Type strains.</title>
        <authorList>
            <person name="Nicholson A.C."/>
        </authorList>
    </citation>
    <scope>NUCLEOTIDE SEQUENCE [LARGE SCALE GENOMIC DNA]</scope>
    <source>
        <strain evidence="2 3">CCUG 69612</strain>
    </source>
</reference>
<name>A0A7X6MX83_9STRE</name>
<keyword evidence="3" id="KW-1185">Reference proteome</keyword>
<organism evidence="2 3">
    <name type="scientific">Streptococcus ovuberis</name>
    <dbReference type="NCBI Taxonomy" id="1936207"/>
    <lineage>
        <taxon>Bacteria</taxon>
        <taxon>Bacillati</taxon>
        <taxon>Bacillota</taxon>
        <taxon>Bacilli</taxon>
        <taxon>Lactobacillales</taxon>
        <taxon>Streptococcaceae</taxon>
        <taxon>Streptococcus</taxon>
    </lineage>
</organism>
<dbReference type="RefSeq" id="WP_168548797.1">
    <property type="nucleotide sequence ID" value="NZ_JAAXPR010000005.1"/>
</dbReference>
<proteinExistence type="predicted"/>